<dbReference type="EMBL" id="JAJGMW010000001">
    <property type="protein sequence ID" value="MCC4211206.1"/>
    <property type="molecule type" value="Genomic_DNA"/>
</dbReference>
<proteinExistence type="predicted"/>
<dbReference type="InterPro" id="IPR012341">
    <property type="entry name" value="6hp_glycosidase-like_sf"/>
</dbReference>
<accession>A0ABS8GMK3</accession>
<dbReference type="CDD" id="cd02955">
    <property type="entry name" value="SSP411"/>
    <property type="match status" value="1"/>
</dbReference>
<dbReference type="InterPro" id="IPR004879">
    <property type="entry name" value="Ssp411-like_TRX"/>
</dbReference>
<dbReference type="Gene3D" id="1.50.10.20">
    <property type="match status" value="1"/>
</dbReference>
<comment type="caution">
    <text evidence="2">The sequence shown here is derived from an EMBL/GenBank/DDBJ whole genome shotgun (WGS) entry which is preliminary data.</text>
</comment>
<dbReference type="InterPro" id="IPR036249">
    <property type="entry name" value="Thioredoxin-like_sf"/>
</dbReference>
<dbReference type="Gene3D" id="3.40.30.10">
    <property type="entry name" value="Glutaredoxin"/>
    <property type="match status" value="1"/>
</dbReference>
<evidence type="ECO:0000313" key="2">
    <source>
        <dbReference type="EMBL" id="MCC4211206.1"/>
    </source>
</evidence>
<dbReference type="InterPro" id="IPR008928">
    <property type="entry name" value="6-hairpin_glycosidase_sf"/>
</dbReference>
<reference evidence="2 3" key="1">
    <citation type="submission" date="2021-11" db="EMBL/GenBank/DDBJ databases">
        <title>Seasonal and diel survey of microbial diversity of the Tyrrhenian coast.</title>
        <authorList>
            <person name="Gattoni G."/>
            <person name="Corral P."/>
        </authorList>
    </citation>
    <scope>NUCLEOTIDE SEQUENCE [LARGE SCALE GENOMIC DNA]</scope>
    <source>
        <strain evidence="2 3">Mr9</strain>
    </source>
</reference>
<sequence>MKNILYNSLLILSICFCLTGCRKDNKEQKKYAHTNALINETSPYLLKHAHNPVNWNAWSDTLFDYARKEKKLVLLSIGYASCHWCTVMEEETFSNDSVAAFMNTHFINVKVDREERPDVDHLYMTALQLMRGSGGWPLNMILLPDGNPVYGGTYHTREEWMTSIKLVDSLYKKDPERAQEYASEVTRRIQELNTATNSASVKTIDSKTSTSWVKNWQKDWDLKQGGFGNGQKFMLPSGLSYLLDFAYLNQDVETLKFTELTLNKIALGGVYDHLEGGFYRYSTDAEWKIPHYEKMLYDNAQLISLYSKAYKIFKNPLYKQRITETIDFLNARFKTSGGEYIAALDADLDGEEGAYYVFTQEELAKVSEQPLLFKKYYNLDSQRSNTEEAYNLYKTKTDSLFVKENNLSTAELKRLTSSWKKDLNTLKAKRKFPLKDDKIIISWNALMIESLADAFSATGTFDYLKQAEETYKVLTEKALKNGQLVHSYKSGSKPVAGFLDDYTYLSSAGLKLYTLSGNLQYLEDAKELTVEALSKFRINDSPFYKYNSQDNLIAPIVITNDGVMPSANAVMANNLLLLANIYYDDDLAAKSNAMLNAMVSEIEIAPDAYAHWQFVSLKRVFPFYDVALTGPQSPNFSRDLNSRYLPNTLIVFEETETDIPIFESRYVAGKTLIYICEQRTCKYPVSTVSEALGLMNHQFFP</sequence>
<dbReference type="Pfam" id="PF03190">
    <property type="entry name" value="Thioredox_DsbH"/>
    <property type="match status" value="1"/>
</dbReference>
<gene>
    <name evidence="2" type="ORF">LLW17_00625</name>
</gene>
<protein>
    <submittedName>
        <fullName evidence="2">Thioredoxin domain-containing protein</fullName>
    </submittedName>
</protein>
<dbReference type="PANTHER" id="PTHR42899">
    <property type="entry name" value="SPERMATOGENESIS-ASSOCIATED PROTEIN 20"/>
    <property type="match status" value="1"/>
</dbReference>
<name>A0ABS8GMK3_9FLAO</name>
<dbReference type="SUPFAM" id="SSF48208">
    <property type="entry name" value="Six-hairpin glycosidases"/>
    <property type="match status" value="1"/>
</dbReference>
<dbReference type="Gene3D" id="1.50.10.10">
    <property type="match status" value="1"/>
</dbReference>
<evidence type="ECO:0000259" key="1">
    <source>
        <dbReference type="Pfam" id="PF03190"/>
    </source>
</evidence>
<keyword evidence="3" id="KW-1185">Reference proteome</keyword>
<evidence type="ECO:0000313" key="3">
    <source>
        <dbReference type="Proteomes" id="UP001197770"/>
    </source>
</evidence>
<dbReference type="RefSeq" id="WP_228228331.1">
    <property type="nucleotide sequence ID" value="NZ_JAJGMW010000001.1"/>
</dbReference>
<dbReference type="PIRSF" id="PIRSF006402">
    <property type="entry name" value="UCP006402_thioredoxin"/>
    <property type="match status" value="1"/>
</dbReference>
<feature type="domain" description="Spermatogenesis-associated protein 20-like TRX" evidence="1">
    <location>
        <begin position="34"/>
        <end position="189"/>
    </location>
</feature>
<dbReference type="Proteomes" id="UP001197770">
    <property type="component" value="Unassembled WGS sequence"/>
</dbReference>
<dbReference type="InterPro" id="IPR024705">
    <property type="entry name" value="Ssp411"/>
</dbReference>
<organism evidence="2 3">
    <name type="scientific">Leeuwenhoekiella parthenopeia</name>
    <dbReference type="NCBI Taxonomy" id="2890320"/>
    <lineage>
        <taxon>Bacteria</taxon>
        <taxon>Pseudomonadati</taxon>
        <taxon>Bacteroidota</taxon>
        <taxon>Flavobacteriia</taxon>
        <taxon>Flavobacteriales</taxon>
        <taxon>Flavobacteriaceae</taxon>
        <taxon>Leeuwenhoekiella</taxon>
    </lineage>
</organism>
<dbReference type="PANTHER" id="PTHR42899:SF1">
    <property type="entry name" value="SPERMATOGENESIS-ASSOCIATED PROTEIN 20"/>
    <property type="match status" value="1"/>
</dbReference>
<dbReference type="SUPFAM" id="SSF52833">
    <property type="entry name" value="Thioredoxin-like"/>
    <property type="match status" value="1"/>
</dbReference>